<evidence type="ECO:0000313" key="3">
    <source>
        <dbReference type="Proteomes" id="UP000198825"/>
    </source>
</evidence>
<sequence length="85" mass="9050">MLGMTTEPSVRQGRLSAALTVGLAVTFLLGVLLNLAQAIVGDEGWPSRQPLVGVRVAVGARFLVFALGRLVLWLAGRLATRRPRA</sequence>
<dbReference type="Proteomes" id="UP000198825">
    <property type="component" value="Chromosome I"/>
</dbReference>
<protein>
    <submittedName>
        <fullName evidence="2">Uncharacterized protein</fullName>
    </submittedName>
</protein>
<keyword evidence="1" id="KW-0472">Membrane</keyword>
<organism evidence="2 3">
    <name type="scientific">Microlunatus sagamiharensis</name>
    <dbReference type="NCBI Taxonomy" id="546874"/>
    <lineage>
        <taxon>Bacteria</taxon>
        <taxon>Bacillati</taxon>
        <taxon>Actinomycetota</taxon>
        <taxon>Actinomycetes</taxon>
        <taxon>Propionibacteriales</taxon>
        <taxon>Propionibacteriaceae</taxon>
        <taxon>Microlunatus</taxon>
    </lineage>
</organism>
<keyword evidence="3" id="KW-1185">Reference proteome</keyword>
<dbReference type="AlphaFoldDB" id="A0A1H2MHA3"/>
<accession>A0A1H2MHA3</accession>
<dbReference type="EMBL" id="LT629799">
    <property type="protein sequence ID" value="SDU92281.1"/>
    <property type="molecule type" value="Genomic_DNA"/>
</dbReference>
<keyword evidence="1" id="KW-1133">Transmembrane helix</keyword>
<keyword evidence="1" id="KW-0812">Transmembrane</keyword>
<evidence type="ECO:0000313" key="2">
    <source>
        <dbReference type="EMBL" id="SDU92281.1"/>
    </source>
</evidence>
<name>A0A1H2MHA3_9ACTN</name>
<feature type="transmembrane region" description="Helical" evidence="1">
    <location>
        <begin position="54"/>
        <end position="75"/>
    </location>
</feature>
<reference evidence="3" key="1">
    <citation type="submission" date="2016-10" db="EMBL/GenBank/DDBJ databases">
        <authorList>
            <person name="Varghese N."/>
            <person name="Submissions S."/>
        </authorList>
    </citation>
    <scope>NUCLEOTIDE SEQUENCE [LARGE SCALE GENOMIC DNA]</scope>
    <source>
        <strain evidence="3">DSM 21743</strain>
    </source>
</reference>
<proteinExistence type="predicted"/>
<gene>
    <name evidence="2" type="ORF">SAMN04488544_2024</name>
</gene>
<evidence type="ECO:0000256" key="1">
    <source>
        <dbReference type="SAM" id="Phobius"/>
    </source>
</evidence>